<dbReference type="Proteomes" id="UP000295674">
    <property type="component" value="Unassembled WGS sequence"/>
</dbReference>
<gene>
    <name evidence="2" type="ORF">E1181_15545</name>
</gene>
<evidence type="ECO:0000313" key="2">
    <source>
        <dbReference type="EMBL" id="TDD05331.1"/>
    </source>
</evidence>
<keyword evidence="3" id="KW-1185">Reference proteome</keyword>
<name>A0A4R4VK11_9PSEU</name>
<reference evidence="2 3" key="1">
    <citation type="submission" date="2019-03" db="EMBL/GenBank/DDBJ databases">
        <title>Draft genome sequences of novel Actinobacteria.</title>
        <authorList>
            <person name="Sahin N."/>
            <person name="Ay H."/>
            <person name="Saygin H."/>
        </authorList>
    </citation>
    <scope>NUCLEOTIDE SEQUENCE [LARGE SCALE GENOMIC DNA]</scope>
    <source>
        <strain evidence="2 3">16K309</strain>
    </source>
</reference>
<accession>A0A4R4VK11</accession>
<keyword evidence="1" id="KW-0472">Membrane</keyword>
<protein>
    <submittedName>
        <fullName evidence="2">Uncharacterized protein</fullName>
    </submittedName>
</protein>
<keyword evidence="1" id="KW-0812">Transmembrane</keyword>
<dbReference type="RefSeq" id="WP_132675400.1">
    <property type="nucleotide sequence ID" value="NZ_SMKS01000024.1"/>
</dbReference>
<proteinExistence type="predicted"/>
<feature type="transmembrane region" description="Helical" evidence="1">
    <location>
        <begin position="6"/>
        <end position="24"/>
    </location>
</feature>
<organism evidence="2 3">
    <name type="scientific">Saccharopolyspora terrae</name>
    <dbReference type="NCBI Taxonomy" id="2530384"/>
    <lineage>
        <taxon>Bacteria</taxon>
        <taxon>Bacillati</taxon>
        <taxon>Actinomycetota</taxon>
        <taxon>Actinomycetes</taxon>
        <taxon>Pseudonocardiales</taxon>
        <taxon>Pseudonocardiaceae</taxon>
        <taxon>Saccharopolyspora</taxon>
    </lineage>
</organism>
<dbReference type="AlphaFoldDB" id="A0A4R4VK11"/>
<feature type="transmembrane region" description="Helical" evidence="1">
    <location>
        <begin position="36"/>
        <end position="58"/>
    </location>
</feature>
<keyword evidence="1" id="KW-1133">Transmembrane helix</keyword>
<evidence type="ECO:0000256" key="1">
    <source>
        <dbReference type="SAM" id="Phobius"/>
    </source>
</evidence>
<evidence type="ECO:0000313" key="3">
    <source>
        <dbReference type="Proteomes" id="UP000295674"/>
    </source>
</evidence>
<sequence length="65" mass="7019">MSNAKYIALGTVMLVAGIMLRVYGGETEFGPFELRTVGNVLAIIGGIEILFAIAAIFFPEKKKLD</sequence>
<dbReference type="OrthoDB" id="9954003at2"/>
<comment type="caution">
    <text evidence="2">The sequence shown here is derived from an EMBL/GenBank/DDBJ whole genome shotgun (WGS) entry which is preliminary data.</text>
</comment>
<dbReference type="EMBL" id="SMKS01000024">
    <property type="protein sequence ID" value="TDD05331.1"/>
    <property type="molecule type" value="Genomic_DNA"/>
</dbReference>